<dbReference type="Proteomes" id="UP001291623">
    <property type="component" value="Unassembled WGS sequence"/>
</dbReference>
<feature type="compositionally biased region" description="Polar residues" evidence="1">
    <location>
        <begin position="86"/>
        <end position="101"/>
    </location>
</feature>
<keyword evidence="3" id="KW-1185">Reference proteome</keyword>
<reference evidence="2" key="1">
    <citation type="submission" date="2023-12" db="EMBL/GenBank/DDBJ databases">
        <title>Genome assembly of Anisodus tanguticus.</title>
        <authorList>
            <person name="Wang Y.-J."/>
        </authorList>
    </citation>
    <scope>NUCLEOTIDE SEQUENCE</scope>
    <source>
        <strain evidence="2">KB-2021</strain>
        <tissue evidence="2">Leaf</tissue>
    </source>
</reference>
<feature type="region of interest" description="Disordered" evidence="1">
    <location>
        <begin position="54"/>
        <end position="109"/>
    </location>
</feature>
<organism evidence="2 3">
    <name type="scientific">Anisodus tanguticus</name>
    <dbReference type="NCBI Taxonomy" id="243964"/>
    <lineage>
        <taxon>Eukaryota</taxon>
        <taxon>Viridiplantae</taxon>
        <taxon>Streptophyta</taxon>
        <taxon>Embryophyta</taxon>
        <taxon>Tracheophyta</taxon>
        <taxon>Spermatophyta</taxon>
        <taxon>Magnoliopsida</taxon>
        <taxon>eudicotyledons</taxon>
        <taxon>Gunneridae</taxon>
        <taxon>Pentapetalae</taxon>
        <taxon>asterids</taxon>
        <taxon>lamiids</taxon>
        <taxon>Solanales</taxon>
        <taxon>Solanaceae</taxon>
        <taxon>Solanoideae</taxon>
        <taxon>Hyoscyameae</taxon>
        <taxon>Anisodus</taxon>
    </lineage>
</organism>
<evidence type="ECO:0000256" key="1">
    <source>
        <dbReference type="SAM" id="MobiDB-lite"/>
    </source>
</evidence>
<gene>
    <name evidence="2" type="ORF">RND71_025823</name>
</gene>
<dbReference type="AlphaFoldDB" id="A0AAE1RM28"/>
<evidence type="ECO:0000313" key="2">
    <source>
        <dbReference type="EMBL" id="KAK4353629.1"/>
    </source>
</evidence>
<sequence>MELDSSAYKVNSLKDNKSADFITLKSNYADMKRVAGVISAEARKYEKLETDFSGKVRGGHANSEQGHNRVRGGAHCRVRESKSQRKINASRSESAQRSSTKNNDRFGHLSAWKGRDRDNLYLYLPEKQCYAESMDLRMKLVL</sequence>
<proteinExistence type="predicted"/>
<protein>
    <submittedName>
        <fullName evidence="2">Uncharacterized protein</fullName>
    </submittedName>
</protein>
<name>A0AAE1RM28_9SOLA</name>
<dbReference type="EMBL" id="JAVYJV010000014">
    <property type="protein sequence ID" value="KAK4353629.1"/>
    <property type="molecule type" value="Genomic_DNA"/>
</dbReference>
<evidence type="ECO:0000313" key="3">
    <source>
        <dbReference type="Proteomes" id="UP001291623"/>
    </source>
</evidence>
<comment type="caution">
    <text evidence="2">The sequence shown here is derived from an EMBL/GenBank/DDBJ whole genome shotgun (WGS) entry which is preliminary data.</text>
</comment>
<accession>A0AAE1RM28</accession>